<keyword evidence="2" id="KW-1185">Reference proteome</keyword>
<name>A0ACC2MYC9_PERAE</name>
<proteinExistence type="predicted"/>
<gene>
    <name evidence="1" type="ORF">MRB53_003678</name>
</gene>
<reference evidence="1 2" key="1">
    <citation type="journal article" date="2022" name="Hortic Res">
        <title>A haplotype resolved chromosomal level avocado genome allows analysis of novel avocado genes.</title>
        <authorList>
            <person name="Nath O."/>
            <person name="Fletcher S.J."/>
            <person name="Hayward A."/>
            <person name="Shaw L.M."/>
            <person name="Masouleh A.K."/>
            <person name="Furtado A."/>
            <person name="Henry R.J."/>
            <person name="Mitter N."/>
        </authorList>
    </citation>
    <scope>NUCLEOTIDE SEQUENCE [LARGE SCALE GENOMIC DNA]</scope>
    <source>
        <strain evidence="2">cv. Hass</strain>
    </source>
</reference>
<sequence>MDEEIEMGRVGDEALGRCIGHVEGEGDTFVESYGMKGEGNTFVESYGMKCWWYFAAAFSFAPRHTKHSKGKNPMPFFCY</sequence>
<organism evidence="1 2">
    <name type="scientific">Persea americana</name>
    <name type="common">Avocado</name>
    <dbReference type="NCBI Taxonomy" id="3435"/>
    <lineage>
        <taxon>Eukaryota</taxon>
        <taxon>Viridiplantae</taxon>
        <taxon>Streptophyta</taxon>
        <taxon>Embryophyta</taxon>
        <taxon>Tracheophyta</taxon>
        <taxon>Spermatophyta</taxon>
        <taxon>Magnoliopsida</taxon>
        <taxon>Magnoliidae</taxon>
        <taxon>Laurales</taxon>
        <taxon>Lauraceae</taxon>
        <taxon>Persea</taxon>
    </lineage>
</organism>
<dbReference type="EMBL" id="CM056809">
    <property type="protein sequence ID" value="KAJ8650655.1"/>
    <property type="molecule type" value="Genomic_DNA"/>
</dbReference>
<comment type="caution">
    <text evidence="1">The sequence shown here is derived from an EMBL/GenBank/DDBJ whole genome shotgun (WGS) entry which is preliminary data.</text>
</comment>
<evidence type="ECO:0000313" key="1">
    <source>
        <dbReference type="EMBL" id="KAJ8650655.1"/>
    </source>
</evidence>
<dbReference type="Proteomes" id="UP001234297">
    <property type="component" value="Chromosome 1"/>
</dbReference>
<evidence type="ECO:0000313" key="2">
    <source>
        <dbReference type="Proteomes" id="UP001234297"/>
    </source>
</evidence>
<protein>
    <submittedName>
        <fullName evidence="1">Uncharacterized protein</fullName>
    </submittedName>
</protein>
<accession>A0ACC2MYC9</accession>